<dbReference type="AlphaFoldDB" id="A0A834WNH8"/>
<comment type="caution">
    <text evidence="1">The sequence shown here is derived from an EMBL/GenBank/DDBJ whole genome shotgun (WGS) entry which is preliminary data.</text>
</comment>
<accession>A0A834WNH8</accession>
<evidence type="ECO:0000313" key="1">
    <source>
        <dbReference type="EMBL" id="KAF7823399.1"/>
    </source>
</evidence>
<keyword evidence="2" id="KW-1185">Reference proteome</keyword>
<dbReference type="Proteomes" id="UP000634136">
    <property type="component" value="Unassembled WGS sequence"/>
</dbReference>
<organism evidence="1 2">
    <name type="scientific">Senna tora</name>
    <dbReference type="NCBI Taxonomy" id="362788"/>
    <lineage>
        <taxon>Eukaryota</taxon>
        <taxon>Viridiplantae</taxon>
        <taxon>Streptophyta</taxon>
        <taxon>Embryophyta</taxon>
        <taxon>Tracheophyta</taxon>
        <taxon>Spermatophyta</taxon>
        <taxon>Magnoliopsida</taxon>
        <taxon>eudicotyledons</taxon>
        <taxon>Gunneridae</taxon>
        <taxon>Pentapetalae</taxon>
        <taxon>rosids</taxon>
        <taxon>fabids</taxon>
        <taxon>Fabales</taxon>
        <taxon>Fabaceae</taxon>
        <taxon>Caesalpinioideae</taxon>
        <taxon>Cassia clade</taxon>
        <taxon>Senna</taxon>
    </lineage>
</organism>
<gene>
    <name evidence="1" type="ORF">G2W53_021543</name>
</gene>
<evidence type="ECO:0000313" key="2">
    <source>
        <dbReference type="Proteomes" id="UP000634136"/>
    </source>
</evidence>
<name>A0A834WNH8_9FABA</name>
<reference evidence="1" key="1">
    <citation type="submission" date="2020-09" db="EMBL/GenBank/DDBJ databases">
        <title>Genome-Enabled Discovery of Anthraquinone Biosynthesis in Senna tora.</title>
        <authorList>
            <person name="Kang S.-H."/>
            <person name="Pandey R.P."/>
            <person name="Lee C.-M."/>
            <person name="Sim J.-S."/>
            <person name="Jeong J.-T."/>
            <person name="Choi B.-S."/>
            <person name="Jung M."/>
            <person name="Ginzburg D."/>
            <person name="Zhao K."/>
            <person name="Won S.Y."/>
            <person name="Oh T.-J."/>
            <person name="Yu Y."/>
            <person name="Kim N.-H."/>
            <person name="Lee O.R."/>
            <person name="Lee T.-H."/>
            <person name="Bashyal P."/>
            <person name="Kim T.-S."/>
            <person name="Lee W.-H."/>
            <person name="Kawkins C."/>
            <person name="Kim C.-K."/>
            <person name="Kim J.S."/>
            <person name="Ahn B.O."/>
            <person name="Rhee S.Y."/>
            <person name="Sohng J.K."/>
        </authorList>
    </citation>
    <scope>NUCLEOTIDE SEQUENCE</scope>
    <source>
        <tissue evidence="1">Leaf</tissue>
    </source>
</reference>
<proteinExistence type="predicted"/>
<protein>
    <submittedName>
        <fullName evidence="1">Uncharacterized protein</fullName>
    </submittedName>
</protein>
<sequence>MGGEREKNKKRGTGEDNIIFLTSFSETPNPFLPPEARLRFTIL</sequence>
<dbReference type="EMBL" id="JAAIUW010000007">
    <property type="protein sequence ID" value="KAF7823399.1"/>
    <property type="molecule type" value="Genomic_DNA"/>
</dbReference>